<protein>
    <submittedName>
        <fullName evidence="6">Dihydropyrimidinase</fullName>
        <ecNumber evidence="6">3.5.2.2</ecNumber>
    </submittedName>
</protein>
<dbReference type="CDD" id="cd01314">
    <property type="entry name" value="D-HYD"/>
    <property type="match status" value="1"/>
</dbReference>
<dbReference type="Proteomes" id="UP001168613">
    <property type="component" value="Unassembled WGS sequence"/>
</dbReference>
<dbReference type="GO" id="GO:0004157">
    <property type="term" value="F:dihydropyrimidinase activity"/>
    <property type="evidence" value="ECO:0007669"/>
    <property type="project" value="UniProtKB-EC"/>
</dbReference>
<dbReference type="InterPro" id="IPR050378">
    <property type="entry name" value="Metallo-dep_Hydrolases_sf"/>
</dbReference>
<dbReference type="SUPFAM" id="SSF51338">
    <property type="entry name" value="Composite domain of metallo-dependent hydrolases"/>
    <property type="match status" value="1"/>
</dbReference>
<comment type="similarity">
    <text evidence="2">Belongs to the metallo-dependent hydrolases superfamily. Hydantoinase/dihydropyrimidinase family.</text>
</comment>
<gene>
    <name evidence="6" type="primary">hydA</name>
    <name evidence="6" type="ORF">LMS43_15570</name>
</gene>
<comment type="caution">
    <text evidence="6">The sequence shown here is derived from an EMBL/GenBank/DDBJ whole genome shotgun (WGS) entry which is preliminary data.</text>
</comment>
<proteinExistence type="inferred from homology"/>
<dbReference type="Gene3D" id="2.30.40.10">
    <property type="entry name" value="Urease, subunit C, domain 1"/>
    <property type="match status" value="1"/>
</dbReference>
<dbReference type="InterPro" id="IPR032466">
    <property type="entry name" value="Metal_Hydrolase"/>
</dbReference>
<name>A0ABT8ENH4_9BURK</name>
<keyword evidence="3" id="KW-0479">Metal-binding</keyword>
<evidence type="ECO:0000313" key="7">
    <source>
        <dbReference type="Proteomes" id="UP001168613"/>
    </source>
</evidence>
<organism evidence="6 7">
    <name type="scientific">Alcaligenes endophyticus</name>
    <dbReference type="NCBI Taxonomy" id="1929088"/>
    <lineage>
        <taxon>Bacteria</taxon>
        <taxon>Pseudomonadati</taxon>
        <taxon>Pseudomonadota</taxon>
        <taxon>Betaproteobacteria</taxon>
        <taxon>Burkholderiales</taxon>
        <taxon>Alcaligenaceae</taxon>
        <taxon>Alcaligenes</taxon>
    </lineage>
</organism>
<feature type="domain" description="Amidohydrolase-related" evidence="5">
    <location>
        <begin position="61"/>
        <end position="451"/>
    </location>
</feature>
<dbReference type="SUPFAM" id="SSF51556">
    <property type="entry name" value="Metallo-dependent hydrolases"/>
    <property type="match status" value="1"/>
</dbReference>
<dbReference type="Gene3D" id="3.20.20.140">
    <property type="entry name" value="Metal-dependent hydrolases"/>
    <property type="match status" value="1"/>
</dbReference>
<dbReference type="EC" id="3.5.2.2" evidence="6"/>
<accession>A0ABT8ENH4</accession>
<dbReference type="NCBIfam" id="NF009941">
    <property type="entry name" value="PRK13404.1"/>
    <property type="match status" value="1"/>
</dbReference>
<dbReference type="PANTHER" id="PTHR11647">
    <property type="entry name" value="HYDRANTOINASE/DIHYDROPYRIMIDINASE FAMILY MEMBER"/>
    <property type="match status" value="1"/>
</dbReference>
<keyword evidence="4 6" id="KW-0378">Hydrolase</keyword>
<evidence type="ECO:0000256" key="3">
    <source>
        <dbReference type="ARBA" id="ARBA00022723"/>
    </source>
</evidence>
<dbReference type="PANTHER" id="PTHR11647:SF1">
    <property type="entry name" value="COLLAPSIN RESPONSE MEDIATOR PROTEIN"/>
    <property type="match status" value="1"/>
</dbReference>
<dbReference type="Pfam" id="PF01979">
    <property type="entry name" value="Amidohydro_1"/>
    <property type="match status" value="1"/>
</dbReference>
<evidence type="ECO:0000256" key="2">
    <source>
        <dbReference type="ARBA" id="ARBA00008829"/>
    </source>
</evidence>
<reference evidence="6" key="1">
    <citation type="submission" date="2021-11" db="EMBL/GenBank/DDBJ databases">
        <title>Draft genome sequence of Alcaligenes endophyticus type strain CCUG 75668T.</title>
        <authorList>
            <person name="Salva-Serra F."/>
            <person name="Duran R.E."/>
            <person name="Seeger M."/>
            <person name="Moore E.R.B."/>
            <person name="Jaen-Luchoro D."/>
        </authorList>
    </citation>
    <scope>NUCLEOTIDE SEQUENCE</scope>
    <source>
        <strain evidence="6">CCUG 75668</strain>
    </source>
</reference>
<dbReference type="InterPro" id="IPR006680">
    <property type="entry name" value="Amidohydro-rel"/>
</dbReference>
<evidence type="ECO:0000256" key="1">
    <source>
        <dbReference type="ARBA" id="ARBA00001947"/>
    </source>
</evidence>
<comment type="cofactor">
    <cofactor evidence="1">
        <name>Zn(2+)</name>
        <dbReference type="ChEBI" id="CHEBI:29105"/>
    </cofactor>
</comment>
<evidence type="ECO:0000313" key="6">
    <source>
        <dbReference type="EMBL" id="MDN4122710.1"/>
    </source>
</evidence>
<dbReference type="EMBL" id="JAJHNU010000005">
    <property type="protein sequence ID" value="MDN4122710.1"/>
    <property type="molecule type" value="Genomic_DNA"/>
</dbReference>
<evidence type="ECO:0000259" key="5">
    <source>
        <dbReference type="Pfam" id="PF01979"/>
    </source>
</evidence>
<keyword evidence="7" id="KW-1185">Reference proteome</keyword>
<dbReference type="RefSeq" id="WP_266123954.1">
    <property type="nucleotide sequence ID" value="NZ_JAJHNU010000005.1"/>
</dbReference>
<sequence length="503" mass="55432">MIEKDSLSSSDRYFDLTIRNGRVCNNDGSSYADIGVRDGVIVALEPGLPAGKQDVDARGLWVLPGGIDSHTHIEQLSGMGLMCADDFYSGTVSAAFGGTTTILSFAAQHRNDRIPDVLADYSRRAQEKAVIDYGFHLILTNPDQQALEVDLPLAIQSGITSLKVYMTYDMLKLDDYQLLDVMAVASEHGAMIMLHAENHDMIRWVARRLLERGHTAPTFHTVAHDVLAESEATQRAISLSRLLDVPILIVHVAGKETVQIIRHAQKLGAPVYAESCPQYLFLEASQTDALGMEGAKFCCSPPPGDKESQEAIWEGFKDGCLTVYSSDHAPYRFDETGKLPKGEATTFKEMANGVPGIELRLPLLFSEGVMKGRLTIEEFVALTATNHAQMYGMSPKKGRIAVGADADLVLWDSEKRVTVSADMLHDRVGYTPYEGRELQGWPVQVYSRGRCVVRDGQLHVERGSGQLVARNRPEPVLQHKPSSGRRVFGELLGLKKFKNNGYE</sequence>
<dbReference type="NCBIfam" id="TIGR02033">
    <property type="entry name" value="D-hydantoinase"/>
    <property type="match status" value="1"/>
</dbReference>
<dbReference type="InterPro" id="IPR011059">
    <property type="entry name" value="Metal-dep_hydrolase_composite"/>
</dbReference>
<dbReference type="InterPro" id="IPR011778">
    <property type="entry name" value="Hydantoinase/dihydroPyrase"/>
</dbReference>
<evidence type="ECO:0000256" key="4">
    <source>
        <dbReference type="ARBA" id="ARBA00022801"/>
    </source>
</evidence>